<evidence type="ECO:0000256" key="3">
    <source>
        <dbReference type="ARBA" id="ARBA00022552"/>
    </source>
</evidence>
<dbReference type="Proteomes" id="UP000275356">
    <property type="component" value="Unassembled WGS sequence"/>
</dbReference>
<comment type="subcellular location">
    <subcellularLocation>
        <location evidence="7">Cytoplasm</location>
    </subcellularLocation>
</comment>
<evidence type="ECO:0000256" key="1">
    <source>
        <dbReference type="ARBA" id="ARBA00010396"/>
    </source>
</evidence>
<dbReference type="PANTHER" id="PTHR11265:SF0">
    <property type="entry name" value="12S RRNA N4-METHYLCYTIDINE METHYLTRANSFERASE"/>
    <property type="match status" value="1"/>
</dbReference>
<organism evidence="9 10">
    <name type="scientific">Salana multivorans</name>
    <dbReference type="NCBI Taxonomy" id="120377"/>
    <lineage>
        <taxon>Bacteria</taxon>
        <taxon>Bacillati</taxon>
        <taxon>Actinomycetota</taxon>
        <taxon>Actinomycetes</taxon>
        <taxon>Micrococcales</taxon>
        <taxon>Beutenbergiaceae</taxon>
        <taxon>Salana</taxon>
    </lineage>
</organism>
<feature type="region of interest" description="Disordered" evidence="8">
    <location>
        <begin position="323"/>
        <end position="344"/>
    </location>
</feature>
<dbReference type="EMBL" id="RKHQ01000002">
    <property type="protein sequence ID" value="ROR93850.1"/>
    <property type="molecule type" value="Genomic_DNA"/>
</dbReference>
<dbReference type="GO" id="GO:0071424">
    <property type="term" value="F:rRNA (cytosine-N4-)-methyltransferase activity"/>
    <property type="evidence" value="ECO:0007669"/>
    <property type="project" value="UniProtKB-UniRule"/>
</dbReference>
<dbReference type="AlphaFoldDB" id="A0A3N2D259"/>
<evidence type="ECO:0000313" key="10">
    <source>
        <dbReference type="Proteomes" id="UP000275356"/>
    </source>
</evidence>
<dbReference type="InterPro" id="IPR029063">
    <property type="entry name" value="SAM-dependent_MTases_sf"/>
</dbReference>
<evidence type="ECO:0000256" key="2">
    <source>
        <dbReference type="ARBA" id="ARBA00022490"/>
    </source>
</evidence>
<comment type="function">
    <text evidence="7">Specifically methylates the N4 position of cytidine in position 1402 (C1402) of 16S rRNA.</text>
</comment>
<reference evidence="9 10" key="1">
    <citation type="submission" date="2018-11" db="EMBL/GenBank/DDBJ databases">
        <title>Sequencing the genomes of 1000 actinobacteria strains.</title>
        <authorList>
            <person name="Klenk H.-P."/>
        </authorList>
    </citation>
    <scope>NUCLEOTIDE SEQUENCE [LARGE SCALE GENOMIC DNA]</scope>
    <source>
        <strain evidence="9 10">DSM 13521</strain>
    </source>
</reference>
<dbReference type="FunFam" id="1.10.150.170:FF:000001">
    <property type="entry name" value="Ribosomal RNA small subunit methyltransferase H"/>
    <property type="match status" value="1"/>
</dbReference>
<dbReference type="HAMAP" id="MF_01007">
    <property type="entry name" value="16SrRNA_methyltr_H"/>
    <property type="match status" value="1"/>
</dbReference>
<protein>
    <recommendedName>
        <fullName evidence="7">Ribosomal RNA small subunit methyltransferase H</fullName>
        <ecNumber evidence="7">2.1.1.199</ecNumber>
    </recommendedName>
    <alternativeName>
        <fullName evidence="7">16S rRNA m(4)C1402 methyltransferase</fullName>
    </alternativeName>
    <alternativeName>
        <fullName evidence="7">rRNA (cytosine-N(4)-)-methyltransferase RsmH</fullName>
    </alternativeName>
</protein>
<feature type="binding site" evidence="7">
    <location>
        <position position="72"/>
    </location>
    <ligand>
        <name>S-adenosyl-L-methionine</name>
        <dbReference type="ChEBI" id="CHEBI:59789"/>
    </ligand>
</feature>
<dbReference type="SUPFAM" id="SSF53335">
    <property type="entry name" value="S-adenosyl-L-methionine-dependent methyltransferases"/>
    <property type="match status" value="1"/>
</dbReference>
<sequence>MTEPNASPQQGTSPRRDAADLHVPVLRDRCVELLAPALREPGSVLVDGTLGMGGHSEAVLEACPNASVIGIDRDLQAIDLASRRLARFGERFRAVHATYDEIDEVVADVVGHPVQGVLLDLGVSSLQLDDAERGFSYSRPAPLDMRMDASTGPTAADLLAEDDERELARILREYGEERFAHRIASAIVRERATTPLATSTQLAELVQRSVPRASQKTGGHPAKRTFQALRIAVNGELDILADALPRAIEVLAVGGRIVVESYHSLEDRLVKRALARGATSSAPREWPIEPETHRPYLELVVRGAEKADDVEQATNPRAASVRLRAATRTRPTPDHMLDAAWRTS</sequence>
<comment type="caution">
    <text evidence="9">The sequence shown here is derived from an EMBL/GenBank/DDBJ whole genome shotgun (WGS) entry which is preliminary data.</text>
</comment>
<keyword evidence="6 7" id="KW-0949">S-adenosyl-L-methionine</keyword>
<dbReference type="Gene3D" id="3.40.50.150">
    <property type="entry name" value="Vaccinia Virus protein VP39"/>
    <property type="match status" value="1"/>
</dbReference>
<keyword evidence="4 7" id="KW-0489">Methyltransferase</keyword>
<keyword evidence="10" id="KW-1185">Reference proteome</keyword>
<dbReference type="InterPro" id="IPR023397">
    <property type="entry name" value="SAM-dep_MeTrfase_MraW_recog"/>
</dbReference>
<evidence type="ECO:0000313" key="9">
    <source>
        <dbReference type="EMBL" id="ROR93850.1"/>
    </source>
</evidence>
<dbReference type="GO" id="GO:0005737">
    <property type="term" value="C:cytoplasm"/>
    <property type="evidence" value="ECO:0007669"/>
    <property type="project" value="UniProtKB-SubCell"/>
</dbReference>
<dbReference type="GO" id="GO:0070475">
    <property type="term" value="P:rRNA base methylation"/>
    <property type="evidence" value="ECO:0007669"/>
    <property type="project" value="UniProtKB-UniRule"/>
</dbReference>
<dbReference type="SUPFAM" id="SSF81799">
    <property type="entry name" value="Putative methyltransferase TM0872, insert domain"/>
    <property type="match status" value="1"/>
</dbReference>
<evidence type="ECO:0000256" key="6">
    <source>
        <dbReference type="ARBA" id="ARBA00022691"/>
    </source>
</evidence>
<feature type="binding site" evidence="7">
    <location>
        <position position="99"/>
    </location>
    <ligand>
        <name>S-adenosyl-L-methionine</name>
        <dbReference type="ChEBI" id="CHEBI:59789"/>
    </ligand>
</feature>
<feature type="binding site" evidence="7">
    <location>
        <begin position="53"/>
        <end position="55"/>
    </location>
    <ligand>
        <name>S-adenosyl-L-methionine</name>
        <dbReference type="ChEBI" id="CHEBI:59789"/>
    </ligand>
</feature>
<dbReference type="PANTHER" id="PTHR11265">
    <property type="entry name" value="S-ADENOSYL-METHYLTRANSFERASE MRAW"/>
    <property type="match status" value="1"/>
</dbReference>
<dbReference type="RefSeq" id="WP_123740741.1">
    <property type="nucleotide sequence ID" value="NZ_RKHQ01000002.1"/>
</dbReference>
<dbReference type="Pfam" id="PF01795">
    <property type="entry name" value="Methyltransf_5"/>
    <property type="match status" value="1"/>
</dbReference>
<name>A0A3N2D259_9MICO</name>
<comment type="similarity">
    <text evidence="1 7">Belongs to the methyltransferase superfamily. RsmH family.</text>
</comment>
<dbReference type="EC" id="2.1.1.199" evidence="7"/>
<accession>A0A3N2D259</accession>
<dbReference type="NCBIfam" id="TIGR00006">
    <property type="entry name" value="16S rRNA (cytosine(1402)-N(4))-methyltransferase RsmH"/>
    <property type="match status" value="1"/>
</dbReference>
<keyword evidence="2 7" id="KW-0963">Cytoplasm</keyword>
<keyword evidence="5 7" id="KW-0808">Transferase</keyword>
<dbReference type="PIRSF" id="PIRSF004486">
    <property type="entry name" value="MraW"/>
    <property type="match status" value="1"/>
</dbReference>
<evidence type="ECO:0000256" key="4">
    <source>
        <dbReference type="ARBA" id="ARBA00022603"/>
    </source>
</evidence>
<feature type="binding site" evidence="7">
    <location>
        <position position="120"/>
    </location>
    <ligand>
        <name>S-adenosyl-L-methionine</name>
        <dbReference type="ChEBI" id="CHEBI:59789"/>
    </ligand>
</feature>
<keyword evidence="3 7" id="KW-0698">rRNA processing</keyword>
<evidence type="ECO:0000256" key="7">
    <source>
        <dbReference type="HAMAP-Rule" id="MF_01007"/>
    </source>
</evidence>
<gene>
    <name evidence="7" type="primary">rsmH</name>
    <name evidence="9" type="ORF">EDD28_3278</name>
</gene>
<proteinExistence type="inferred from homology"/>
<dbReference type="Gene3D" id="1.10.150.170">
    <property type="entry name" value="Putative methyltransferase TM0872, insert domain"/>
    <property type="match status" value="1"/>
</dbReference>
<dbReference type="InterPro" id="IPR002903">
    <property type="entry name" value="RsmH"/>
</dbReference>
<comment type="catalytic activity">
    <reaction evidence="7">
        <text>cytidine(1402) in 16S rRNA + S-adenosyl-L-methionine = N(4)-methylcytidine(1402) in 16S rRNA + S-adenosyl-L-homocysteine + H(+)</text>
        <dbReference type="Rhea" id="RHEA:42928"/>
        <dbReference type="Rhea" id="RHEA-COMP:10286"/>
        <dbReference type="Rhea" id="RHEA-COMP:10287"/>
        <dbReference type="ChEBI" id="CHEBI:15378"/>
        <dbReference type="ChEBI" id="CHEBI:57856"/>
        <dbReference type="ChEBI" id="CHEBI:59789"/>
        <dbReference type="ChEBI" id="CHEBI:74506"/>
        <dbReference type="ChEBI" id="CHEBI:82748"/>
        <dbReference type="EC" id="2.1.1.199"/>
    </reaction>
</comment>
<evidence type="ECO:0000256" key="8">
    <source>
        <dbReference type="SAM" id="MobiDB-lite"/>
    </source>
</evidence>
<evidence type="ECO:0000256" key="5">
    <source>
        <dbReference type="ARBA" id="ARBA00022679"/>
    </source>
</evidence>
<dbReference type="OrthoDB" id="9806637at2"/>
<feature type="binding site" evidence="7">
    <location>
        <position position="127"/>
    </location>
    <ligand>
        <name>S-adenosyl-L-methionine</name>
        <dbReference type="ChEBI" id="CHEBI:59789"/>
    </ligand>
</feature>